<keyword evidence="3 10" id="KW-0255">Endonuclease</keyword>
<comment type="caution">
    <text evidence="11">The sequence shown here is derived from an EMBL/GenBank/DDBJ whole genome shotgun (WGS) entry which is preliminary data.</text>
</comment>
<sequence>MTLKEYKGLEKIIEISEGPVKLNSEYEQLIITKNDEKIGKIPINEISVLLITTPIASISTNIISLITKNKGMIVVCDQFYLPVGVFLPYELNYIQQERFNKQINASLPLKKQLWKQLISAKIKSQGAVLKKIREFDFGLNNIAEKVLSGDASNLESYASRIYFKKLFGDKFKREKNLPGINSILNYGYTILRAMTSRAICSSGLNPTLGIFHHNKYNSFCLADDLMEPYRPIVDELIYNFMIKSGIQLFLTKDLKRNIIKELLNKKFEIDKDKIFLNEALFRLSSSLVEVYCGKEKKLKISTPYEKERDKNSK</sequence>
<evidence type="ECO:0000256" key="1">
    <source>
        <dbReference type="ARBA" id="ARBA00022722"/>
    </source>
</evidence>
<dbReference type="NCBIfam" id="TIGR00287">
    <property type="entry name" value="cas1"/>
    <property type="match status" value="1"/>
</dbReference>
<accession>A0A101I1J5</accession>
<dbReference type="NCBIfam" id="TIGR03639">
    <property type="entry name" value="cas1_NMENI"/>
    <property type="match status" value="1"/>
</dbReference>
<evidence type="ECO:0000256" key="6">
    <source>
        <dbReference type="ARBA" id="ARBA00023118"/>
    </source>
</evidence>
<keyword evidence="4 10" id="KW-0378">Hydrolase</keyword>
<dbReference type="Gene3D" id="3.100.10.20">
    <property type="entry name" value="CRISPR-associated endonuclease Cas1, N-terminal domain"/>
    <property type="match status" value="1"/>
</dbReference>
<dbReference type="Gene3D" id="1.20.120.920">
    <property type="entry name" value="CRISPR-associated endonuclease Cas1, C-terminal domain"/>
    <property type="match status" value="1"/>
</dbReference>
<evidence type="ECO:0000313" key="12">
    <source>
        <dbReference type="Proteomes" id="UP000053467"/>
    </source>
</evidence>
<dbReference type="PANTHER" id="PTHR34353:SF2">
    <property type="entry name" value="CRISPR-ASSOCIATED ENDONUCLEASE CAS1 1"/>
    <property type="match status" value="1"/>
</dbReference>
<organism evidence="11 12">
    <name type="scientific">candidate division TA06 bacterium 34_109</name>
    <dbReference type="NCBI Taxonomy" id="1635277"/>
    <lineage>
        <taxon>Bacteria</taxon>
        <taxon>Bacteria division TA06</taxon>
    </lineage>
</organism>
<dbReference type="GO" id="GO:0003677">
    <property type="term" value="F:DNA binding"/>
    <property type="evidence" value="ECO:0007669"/>
    <property type="project" value="UniProtKB-KW"/>
</dbReference>
<dbReference type="InterPro" id="IPR002729">
    <property type="entry name" value="CRISPR-assoc_Cas1"/>
</dbReference>
<dbReference type="PATRIC" id="fig|1635277.3.peg.526"/>
<dbReference type="HAMAP" id="MF_01470">
    <property type="entry name" value="Cas1"/>
    <property type="match status" value="1"/>
</dbReference>
<evidence type="ECO:0000256" key="4">
    <source>
        <dbReference type="ARBA" id="ARBA00022801"/>
    </source>
</evidence>
<evidence type="ECO:0000256" key="7">
    <source>
        <dbReference type="ARBA" id="ARBA00023125"/>
    </source>
</evidence>
<comment type="function">
    <text evidence="10">CRISPR (clustered regularly interspaced short palindromic repeat), is an adaptive immune system that provides protection against mobile genetic elements (viruses, transposable elements and conjugative plasmids). CRISPR clusters contain spacers, sequences complementary to antecedent mobile elements, and target invading nucleic acids. CRISPR clusters are transcribed and processed into CRISPR RNA (crRNA). Acts as a dsDNA endonuclease. Involved in the integration of spacer DNA into the CRISPR cassette.</text>
</comment>
<feature type="binding site" evidence="10">
    <location>
        <position position="227"/>
    </location>
    <ligand>
        <name>Mn(2+)</name>
        <dbReference type="ChEBI" id="CHEBI:29035"/>
    </ligand>
</feature>
<dbReference type="GO" id="GO:0004520">
    <property type="term" value="F:DNA endonuclease activity"/>
    <property type="evidence" value="ECO:0007669"/>
    <property type="project" value="InterPro"/>
</dbReference>
<dbReference type="InterPro" id="IPR042211">
    <property type="entry name" value="CRISPR-assoc_Cas1_N"/>
</dbReference>
<evidence type="ECO:0000256" key="2">
    <source>
        <dbReference type="ARBA" id="ARBA00022723"/>
    </source>
</evidence>
<comment type="similarity">
    <text evidence="10">Belongs to the CRISPR-associated endonuclease Cas1 family.</text>
</comment>
<dbReference type="EC" id="3.1.-.-" evidence="10"/>
<evidence type="ECO:0000256" key="9">
    <source>
        <dbReference type="ARBA" id="ARBA00038592"/>
    </source>
</evidence>
<evidence type="ECO:0000313" key="11">
    <source>
        <dbReference type="EMBL" id="KUK86533.1"/>
    </source>
</evidence>
<dbReference type="GO" id="GO:0051607">
    <property type="term" value="P:defense response to virus"/>
    <property type="evidence" value="ECO:0007669"/>
    <property type="project" value="UniProtKB-UniRule"/>
</dbReference>
<dbReference type="Proteomes" id="UP000053467">
    <property type="component" value="Unassembled WGS sequence"/>
</dbReference>
<proteinExistence type="inferred from homology"/>
<dbReference type="EMBL" id="LGGX01000016">
    <property type="protein sequence ID" value="KUK86533.1"/>
    <property type="molecule type" value="Genomic_DNA"/>
</dbReference>
<evidence type="ECO:0000256" key="5">
    <source>
        <dbReference type="ARBA" id="ARBA00022842"/>
    </source>
</evidence>
<keyword evidence="1 10" id="KW-0540">Nuclease</keyword>
<dbReference type="PANTHER" id="PTHR34353">
    <property type="entry name" value="CRISPR-ASSOCIATED ENDONUCLEASE CAS1 1"/>
    <property type="match status" value="1"/>
</dbReference>
<name>A0A101I1J5_UNCT6</name>
<keyword evidence="2 10" id="KW-0479">Metal-binding</keyword>
<dbReference type="GO" id="GO:0043571">
    <property type="term" value="P:maintenance of CRISPR repeat elements"/>
    <property type="evidence" value="ECO:0007669"/>
    <property type="project" value="UniProtKB-UniRule"/>
</dbReference>
<protein>
    <recommendedName>
        <fullName evidence="10">CRISPR-associated endonuclease Cas1</fullName>
        <ecNumber evidence="10">3.1.-.-</ecNumber>
    </recommendedName>
</protein>
<gene>
    <name evidence="10" type="primary">cas1</name>
    <name evidence="11" type="ORF">XE03_1409</name>
</gene>
<feature type="binding site" evidence="10">
    <location>
        <position position="212"/>
    </location>
    <ligand>
        <name>Mn(2+)</name>
        <dbReference type="ChEBI" id="CHEBI:29035"/>
    </ligand>
</feature>
<keyword evidence="6 10" id="KW-0051">Antiviral defense</keyword>
<keyword evidence="8 10" id="KW-0464">Manganese</keyword>
<comment type="subunit">
    <text evidence="9 10">Homodimer, forms a heterotetramer with a Cas2 homodimer.</text>
</comment>
<dbReference type="Pfam" id="PF01867">
    <property type="entry name" value="Cas_Cas1"/>
    <property type="match status" value="1"/>
</dbReference>
<dbReference type="AlphaFoldDB" id="A0A101I1J5"/>
<evidence type="ECO:0000256" key="10">
    <source>
        <dbReference type="HAMAP-Rule" id="MF_01470"/>
    </source>
</evidence>
<keyword evidence="7 10" id="KW-0238">DNA-binding</keyword>
<comment type="cofactor">
    <cofactor evidence="10">
        <name>Mg(2+)</name>
        <dbReference type="ChEBI" id="CHEBI:18420"/>
    </cofactor>
    <cofactor evidence="10">
        <name>Mn(2+)</name>
        <dbReference type="ChEBI" id="CHEBI:29035"/>
    </cofactor>
</comment>
<evidence type="ECO:0000256" key="3">
    <source>
        <dbReference type="ARBA" id="ARBA00022759"/>
    </source>
</evidence>
<keyword evidence="5 10" id="KW-0460">Magnesium</keyword>
<dbReference type="InterPro" id="IPR050646">
    <property type="entry name" value="Cas1"/>
</dbReference>
<dbReference type="GO" id="GO:0046872">
    <property type="term" value="F:metal ion binding"/>
    <property type="evidence" value="ECO:0007669"/>
    <property type="project" value="UniProtKB-UniRule"/>
</dbReference>
<evidence type="ECO:0000256" key="8">
    <source>
        <dbReference type="ARBA" id="ARBA00023211"/>
    </source>
</evidence>
<feature type="binding site" evidence="10">
    <location>
        <position position="155"/>
    </location>
    <ligand>
        <name>Mn(2+)</name>
        <dbReference type="ChEBI" id="CHEBI:29035"/>
    </ligand>
</feature>
<dbReference type="GO" id="GO:0016787">
    <property type="term" value="F:hydrolase activity"/>
    <property type="evidence" value="ECO:0007669"/>
    <property type="project" value="UniProtKB-KW"/>
</dbReference>
<reference evidence="12" key="1">
    <citation type="journal article" date="2015" name="MBio">
        <title>Genome-Resolved Metagenomic Analysis Reveals Roles for Candidate Phyla and Other Microbial Community Members in Biogeochemical Transformations in Oil Reservoirs.</title>
        <authorList>
            <person name="Hu P."/>
            <person name="Tom L."/>
            <person name="Singh A."/>
            <person name="Thomas B.C."/>
            <person name="Baker B.J."/>
            <person name="Piceno Y.M."/>
            <person name="Andersen G.L."/>
            <person name="Banfield J.F."/>
        </authorList>
    </citation>
    <scope>NUCLEOTIDE SEQUENCE [LARGE SCALE GENOMIC DNA]</scope>
</reference>
<dbReference type="InterPro" id="IPR019855">
    <property type="entry name" value="CRISPR-assoc_Cas1_NMENI"/>
</dbReference>
<dbReference type="InterPro" id="IPR042206">
    <property type="entry name" value="CRISPR-assoc_Cas1_C"/>
</dbReference>